<dbReference type="AlphaFoldDB" id="A0AAD4VUH5"/>
<gene>
    <name evidence="1" type="ORF">L3X38_021656</name>
</gene>
<dbReference type="EMBL" id="JAJFAZ020000004">
    <property type="protein sequence ID" value="KAI5331530.1"/>
    <property type="molecule type" value="Genomic_DNA"/>
</dbReference>
<accession>A0AAD4VUH5</accession>
<sequence>MDQERNIYELASAENEESWSKLLLLMVGILGEEQWSNMEHKWDFSEALSGKSKDFSACLSDHRHPYHLRPQMLKLGMFHPAGGERLNPTVLNQHCELSILDDGPAGALNLALLLLLLPHKA</sequence>
<keyword evidence="2" id="KW-1185">Reference proteome</keyword>
<proteinExistence type="predicted"/>
<protein>
    <submittedName>
        <fullName evidence="1">Uncharacterized protein</fullName>
    </submittedName>
</protein>
<evidence type="ECO:0000313" key="1">
    <source>
        <dbReference type="EMBL" id="KAI5331530.1"/>
    </source>
</evidence>
<reference evidence="1 2" key="1">
    <citation type="journal article" date="2022" name="G3 (Bethesda)">
        <title>Whole-genome sequence and methylome profiling of the almond [Prunus dulcis (Mill.) D.A. Webb] cultivar 'Nonpareil'.</title>
        <authorList>
            <person name="D'Amico-Willman K.M."/>
            <person name="Ouma W.Z."/>
            <person name="Meulia T."/>
            <person name="Sideli G.M."/>
            <person name="Gradziel T.M."/>
            <person name="Fresnedo-Ramirez J."/>
        </authorList>
    </citation>
    <scope>NUCLEOTIDE SEQUENCE [LARGE SCALE GENOMIC DNA]</scope>
    <source>
        <strain evidence="1">Clone GOH B32 T37-40</strain>
    </source>
</reference>
<name>A0AAD4VUH5_PRUDU</name>
<comment type="caution">
    <text evidence="1">The sequence shown here is derived from an EMBL/GenBank/DDBJ whole genome shotgun (WGS) entry which is preliminary data.</text>
</comment>
<organism evidence="1 2">
    <name type="scientific">Prunus dulcis</name>
    <name type="common">Almond</name>
    <name type="synonym">Amygdalus dulcis</name>
    <dbReference type="NCBI Taxonomy" id="3755"/>
    <lineage>
        <taxon>Eukaryota</taxon>
        <taxon>Viridiplantae</taxon>
        <taxon>Streptophyta</taxon>
        <taxon>Embryophyta</taxon>
        <taxon>Tracheophyta</taxon>
        <taxon>Spermatophyta</taxon>
        <taxon>Magnoliopsida</taxon>
        <taxon>eudicotyledons</taxon>
        <taxon>Gunneridae</taxon>
        <taxon>Pentapetalae</taxon>
        <taxon>rosids</taxon>
        <taxon>fabids</taxon>
        <taxon>Rosales</taxon>
        <taxon>Rosaceae</taxon>
        <taxon>Amygdaloideae</taxon>
        <taxon>Amygdaleae</taxon>
        <taxon>Prunus</taxon>
    </lineage>
</organism>
<evidence type="ECO:0000313" key="2">
    <source>
        <dbReference type="Proteomes" id="UP001054821"/>
    </source>
</evidence>
<dbReference type="Proteomes" id="UP001054821">
    <property type="component" value="Chromosome 4"/>
</dbReference>